<dbReference type="Gene3D" id="1.10.3730.10">
    <property type="entry name" value="ProC C-terminal domain-like"/>
    <property type="match status" value="1"/>
</dbReference>
<dbReference type="InterPro" id="IPR000304">
    <property type="entry name" value="Pyrroline-COOH_reductase"/>
</dbReference>
<evidence type="ECO:0000313" key="7">
    <source>
        <dbReference type="EMBL" id="MDO1559766.1"/>
    </source>
</evidence>
<evidence type="ECO:0000256" key="3">
    <source>
        <dbReference type="ARBA" id="ARBA00023002"/>
    </source>
</evidence>
<comment type="catalytic activity">
    <reaction evidence="4">
        <text>L-proline + NAD(+) = (S)-1-pyrroline-5-carboxylate + NADH + 2 H(+)</text>
        <dbReference type="Rhea" id="RHEA:14105"/>
        <dbReference type="ChEBI" id="CHEBI:15378"/>
        <dbReference type="ChEBI" id="CHEBI:17388"/>
        <dbReference type="ChEBI" id="CHEBI:57540"/>
        <dbReference type="ChEBI" id="CHEBI:57945"/>
        <dbReference type="ChEBI" id="CHEBI:60039"/>
        <dbReference type="EC" id="1.5.1.2"/>
    </reaction>
</comment>
<evidence type="ECO:0000259" key="5">
    <source>
        <dbReference type="Pfam" id="PF03807"/>
    </source>
</evidence>
<keyword evidence="8" id="KW-1185">Reference proteome</keyword>
<dbReference type="SUPFAM" id="SSF51735">
    <property type="entry name" value="NAD(P)-binding Rossmann-fold domains"/>
    <property type="match status" value="1"/>
</dbReference>
<evidence type="ECO:0000256" key="1">
    <source>
        <dbReference type="ARBA" id="ARBA00005525"/>
    </source>
</evidence>
<accession>A0ABT8SMG8</accession>
<keyword evidence="3 4" id="KW-0560">Oxidoreductase</keyword>
<dbReference type="HAMAP" id="MF_01925">
    <property type="entry name" value="P5C_reductase"/>
    <property type="match status" value="1"/>
</dbReference>
<protein>
    <recommendedName>
        <fullName evidence="4">Pyrroline-5-carboxylate reductase</fullName>
        <shortName evidence="4">P5C reductase</shortName>
        <shortName evidence="4">P5CR</shortName>
        <ecNumber evidence="4">1.5.1.2</ecNumber>
    </recommendedName>
    <alternativeName>
        <fullName evidence="4">PCA reductase</fullName>
    </alternativeName>
</protein>
<dbReference type="PIRSF" id="PIRSF000193">
    <property type="entry name" value="Pyrrol-5-carb_rd"/>
    <property type="match status" value="1"/>
</dbReference>
<organism evidence="7 8">
    <name type="scientific">Peiella sedimenti</name>
    <dbReference type="NCBI Taxonomy" id="3061083"/>
    <lineage>
        <taxon>Bacteria</taxon>
        <taxon>Pseudomonadati</taxon>
        <taxon>Pseudomonadota</taxon>
        <taxon>Alphaproteobacteria</taxon>
        <taxon>Caulobacterales</taxon>
        <taxon>Caulobacteraceae</taxon>
        <taxon>Peiella</taxon>
    </lineage>
</organism>
<dbReference type="PANTHER" id="PTHR11645:SF0">
    <property type="entry name" value="PYRROLINE-5-CARBOXYLATE REDUCTASE 3"/>
    <property type="match status" value="1"/>
</dbReference>
<gene>
    <name evidence="4" type="primary">proC</name>
    <name evidence="7" type="ORF">Q0812_10045</name>
</gene>
<evidence type="ECO:0000256" key="2">
    <source>
        <dbReference type="ARBA" id="ARBA00022857"/>
    </source>
</evidence>
<comment type="similarity">
    <text evidence="1 4">Belongs to the pyrroline-5-carboxylate reductase family.</text>
</comment>
<dbReference type="Pfam" id="PF03807">
    <property type="entry name" value="F420_oxidored"/>
    <property type="match status" value="1"/>
</dbReference>
<dbReference type="InterPro" id="IPR028939">
    <property type="entry name" value="P5C_Rdtase_cat_N"/>
</dbReference>
<keyword evidence="4" id="KW-0641">Proline biosynthesis</keyword>
<name>A0ABT8SMG8_9CAUL</name>
<feature type="domain" description="Pyrroline-5-carboxylate reductase dimerisation" evidence="6">
    <location>
        <begin position="160"/>
        <end position="262"/>
    </location>
</feature>
<evidence type="ECO:0000259" key="6">
    <source>
        <dbReference type="Pfam" id="PF14748"/>
    </source>
</evidence>
<comment type="catalytic activity">
    <reaction evidence="4">
        <text>L-proline + NADP(+) = (S)-1-pyrroline-5-carboxylate + NADPH + 2 H(+)</text>
        <dbReference type="Rhea" id="RHEA:14109"/>
        <dbReference type="ChEBI" id="CHEBI:15378"/>
        <dbReference type="ChEBI" id="CHEBI:17388"/>
        <dbReference type="ChEBI" id="CHEBI:57783"/>
        <dbReference type="ChEBI" id="CHEBI:58349"/>
        <dbReference type="ChEBI" id="CHEBI:60039"/>
        <dbReference type="EC" id="1.5.1.2"/>
    </reaction>
</comment>
<dbReference type="RefSeq" id="WP_302110199.1">
    <property type="nucleotide sequence ID" value="NZ_JAUKTR010000004.1"/>
</dbReference>
<comment type="caution">
    <text evidence="7">The sequence shown here is derived from an EMBL/GenBank/DDBJ whole genome shotgun (WGS) entry which is preliminary data.</text>
</comment>
<sequence>MSLTGDVLLVGCGRLGSAIVQGWLATGALEPHRLIILTPSSKAVADQAAALGARINPPLDALTGVGAVVLAVKPAAWRAAADPLIPAIPQDAAVLSVMAGVASTALREAFGRRRLARLMPTTAVATGAGVAAFWADGEASRIAAETVFSPIAKLIPLADEDLMHAAVGVSGSAPAFFLALVQALGRAGAANGLRTADAEALARGALLSAASVAGGDTPLDDLIGRIASPGGTTRAGLDALAEALEQAAGLAVAAAARRSRELGA</sequence>
<comment type="pathway">
    <text evidence="4">Amino-acid biosynthesis; L-proline biosynthesis; L-proline from L-glutamate 5-semialdehyde: step 1/1.</text>
</comment>
<dbReference type="Gene3D" id="3.40.50.720">
    <property type="entry name" value="NAD(P)-binding Rossmann-like Domain"/>
    <property type="match status" value="1"/>
</dbReference>
<evidence type="ECO:0000313" key="8">
    <source>
        <dbReference type="Proteomes" id="UP001169063"/>
    </source>
</evidence>
<keyword evidence="4" id="KW-0028">Amino-acid biosynthesis</keyword>
<dbReference type="Proteomes" id="UP001169063">
    <property type="component" value="Unassembled WGS sequence"/>
</dbReference>
<comment type="subcellular location">
    <subcellularLocation>
        <location evidence="4">Cytoplasm</location>
    </subcellularLocation>
</comment>
<dbReference type="SUPFAM" id="SSF48179">
    <property type="entry name" value="6-phosphogluconate dehydrogenase C-terminal domain-like"/>
    <property type="match status" value="1"/>
</dbReference>
<comment type="function">
    <text evidence="4">Catalyzes the reduction of 1-pyrroline-5-carboxylate (PCA) to L-proline.</text>
</comment>
<dbReference type="Pfam" id="PF14748">
    <property type="entry name" value="P5CR_dimer"/>
    <property type="match status" value="1"/>
</dbReference>
<proteinExistence type="inferred from homology"/>
<keyword evidence="2 4" id="KW-0521">NADP</keyword>
<reference evidence="7" key="1">
    <citation type="submission" date="2023-07" db="EMBL/GenBank/DDBJ databases">
        <title>Brevundimonas soil sp. nov., isolated from the soil of chemical plant.</title>
        <authorList>
            <person name="Wu N."/>
        </authorList>
    </citation>
    <scope>NUCLEOTIDE SEQUENCE</scope>
    <source>
        <strain evidence="7">XZ-24</strain>
    </source>
</reference>
<dbReference type="InterPro" id="IPR036291">
    <property type="entry name" value="NAD(P)-bd_dom_sf"/>
</dbReference>
<dbReference type="InterPro" id="IPR029036">
    <property type="entry name" value="P5CR_dimer"/>
</dbReference>
<keyword evidence="4" id="KW-0963">Cytoplasm</keyword>
<dbReference type="EMBL" id="JAUKTR010000004">
    <property type="protein sequence ID" value="MDO1559766.1"/>
    <property type="molecule type" value="Genomic_DNA"/>
</dbReference>
<dbReference type="EC" id="1.5.1.2" evidence="4"/>
<dbReference type="InterPro" id="IPR008927">
    <property type="entry name" value="6-PGluconate_DH-like_C_sf"/>
</dbReference>
<dbReference type="PANTHER" id="PTHR11645">
    <property type="entry name" value="PYRROLINE-5-CARBOXYLATE REDUCTASE"/>
    <property type="match status" value="1"/>
</dbReference>
<feature type="domain" description="Pyrroline-5-carboxylate reductase catalytic N-terminal" evidence="5">
    <location>
        <begin position="9"/>
        <end position="100"/>
    </location>
</feature>
<evidence type="ECO:0000256" key="4">
    <source>
        <dbReference type="HAMAP-Rule" id="MF_01925"/>
    </source>
</evidence>